<evidence type="ECO:0008006" key="5">
    <source>
        <dbReference type="Google" id="ProtNLM"/>
    </source>
</evidence>
<comment type="caution">
    <text evidence="3">The sequence shown here is derived from an EMBL/GenBank/DDBJ whole genome shotgun (WGS) entry which is preliminary data.</text>
</comment>
<evidence type="ECO:0000256" key="1">
    <source>
        <dbReference type="SAM" id="Phobius"/>
    </source>
</evidence>
<sequence length="213" mass="22398">MAFQSTMSRFVSVAFVILSIGLLVRASPIAAPAPASGKEVIALEERTYSNCYGEYCYGGNDIVKILTQLQLAIEVKLGLLDGCLGGGDYASIILDIEGILYAAIGAIQGCKIGLLGFLTGKLLIIAKLWFAIVISIATHCGKWAGNVEFEVFLGLIAKIDLALKLCLSSIINLGGLFGGLLGICIGLFAKVHIALLVKVKFVLCLGALKLGGY</sequence>
<evidence type="ECO:0000256" key="2">
    <source>
        <dbReference type="SAM" id="SignalP"/>
    </source>
</evidence>
<feature type="chain" id="PRO_5034643317" description="Transmembrane protein" evidence="2">
    <location>
        <begin position="27"/>
        <end position="213"/>
    </location>
</feature>
<dbReference type="EMBL" id="CAJMWQ010001692">
    <property type="protein sequence ID" value="CAE6459733.1"/>
    <property type="molecule type" value="Genomic_DNA"/>
</dbReference>
<feature type="transmembrane region" description="Helical" evidence="1">
    <location>
        <begin position="114"/>
        <end position="137"/>
    </location>
</feature>
<feature type="transmembrane region" description="Helical" evidence="1">
    <location>
        <begin position="170"/>
        <end position="189"/>
    </location>
</feature>
<feature type="signal peptide" evidence="2">
    <location>
        <begin position="1"/>
        <end position="26"/>
    </location>
</feature>
<reference evidence="3" key="1">
    <citation type="submission" date="2021-01" db="EMBL/GenBank/DDBJ databases">
        <authorList>
            <person name="Kaushik A."/>
        </authorList>
    </citation>
    <scope>NUCLEOTIDE SEQUENCE</scope>
    <source>
        <strain evidence="3">AG1-1B</strain>
    </source>
</reference>
<protein>
    <recommendedName>
        <fullName evidence="5">Transmembrane protein</fullName>
    </recommendedName>
</protein>
<evidence type="ECO:0000313" key="4">
    <source>
        <dbReference type="Proteomes" id="UP000663826"/>
    </source>
</evidence>
<keyword evidence="2" id="KW-0732">Signal</keyword>
<keyword evidence="1" id="KW-0812">Transmembrane</keyword>
<organism evidence="3 4">
    <name type="scientific">Rhizoctonia solani</name>
    <dbReference type="NCBI Taxonomy" id="456999"/>
    <lineage>
        <taxon>Eukaryota</taxon>
        <taxon>Fungi</taxon>
        <taxon>Dikarya</taxon>
        <taxon>Basidiomycota</taxon>
        <taxon>Agaricomycotina</taxon>
        <taxon>Agaricomycetes</taxon>
        <taxon>Cantharellales</taxon>
        <taxon>Ceratobasidiaceae</taxon>
        <taxon>Rhizoctonia</taxon>
    </lineage>
</organism>
<keyword evidence="1" id="KW-1133">Transmembrane helix</keyword>
<feature type="transmembrane region" description="Helical" evidence="1">
    <location>
        <begin position="89"/>
        <end position="107"/>
    </location>
</feature>
<keyword evidence="1" id="KW-0472">Membrane</keyword>
<gene>
    <name evidence="3" type="ORF">RDB_LOCUS87259</name>
</gene>
<evidence type="ECO:0000313" key="3">
    <source>
        <dbReference type="EMBL" id="CAE6459733.1"/>
    </source>
</evidence>
<dbReference type="AlphaFoldDB" id="A0A8H3BNB5"/>
<proteinExistence type="predicted"/>
<accession>A0A8H3BNB5</accession>
<name>A0A8H3BNB5_9AGAM</name>
<dbReference type="Proteomes" id="UP000663826">
    <property type="component" value="Unassembled WGS sequence"/>
</dbReference>